<dbReference type="Pfam" id="PF01814">
    <property type="entry name" value="Hemerythrin"/>
    <property type="match status" value="1"/>
</dbReference>
<dbReference type="PANTHER" id="PTHR39966">
    <property type="entry name" value="BLL2471 PROTEIN-RELATED"/>
    <property type="match status" value="1"/>
</dbReference>
<name>A0A1H4A9A4_9GAMM</name>
<evidence type="ECO:0000259" key="1">
    <source>
        <dbReference type="Pfam" id="PF01814"/>
    </source>
</evidence>
<keyword evidence="3" id="KW-1185">Reference proteome</keyword>
<dbReference type="STRING" id="1122198.SAMN02745729_102317"/>
<dbReference type="PANTHER" id="PTHR39966:SF1">
    <property type="entry name" value="HEMERYTHRIN-LIKE DOMAIN-CONTAINING PROTEIN"/>
    <property type="match status" value="1"/>
</dbReference>
<dbReference type="EMBL" id="FNRJ01000002">
    <property type="protein sequence ID" value="SEA32500.1"/>
    <property type="molecule type" value="Genomic_DNA"/>
</dbReference>
<gene>
    <name evidence="2" type="ORF">SAMN02745729_102317</name>
</gene>
<dbReference type="Proteomes" id="UP000242469">
    <property type="component" value="Unassembled WGS sequence"/>
</dbReference>
<dbReference type="Gene3D" id="1.20.120.520">
    <property type="entry name" value="nmb1532 protein domain like"/>
    <property type="match status" value="1"/>
</dbReference>
<dbReference type="GO" id="GO:0005886">
    <property type="term" value="C:plasma membrane"/>
    <property type="evidence" value="ECO:0007669"/>
    <property type="project" value="TreeGrafter"/>
</dbReference>
<feature type="domain" description="Hemerythrin-like" evidence="1">
    <location>
        <begin position="2"/>
        <end position="135"/>
    </location>
</feature>
<dbReference type="OrthoDB" id="7349010at2"/>
<dbReference type="InterPro" id="IPR012312">
    <property type="entry name" value="Hemerythrin-like"/>
</dbReference>
<dbReference type="AlphaFoldDB" id="A0A1H4A9A4"/>
<reference evidence="3" key="1">
    <citation type="submission" date="2016-10" db="EMBL/GenBank/DDBJ databases">
        <authorList>
            <person name="Varghese N."/>
            <person name="Submissions S."/>
        </authorList>
    </citation>
    <scope>NUCLEOTIDE SEQUENCE [LARGE SCALE GENOMIC DNA]</scope>
    <source>
        <strain evidence="3">DSM 11526</strain>
    </source>
</reference>
<evidence type="ECO:0000313" key="3">
    <source>
        <dbReference type="Proteomes" id="UP000242469"/>
    </source>
</evidence>
<accession>A0A1H4A9A4</accession>
<protein>
    <submittedName>
        <fullName evidence="2">Hemerythrin-like domain-containing protein</fullName>
    </submittedName>
</protein>
<sequence>MTILSELHQDHINLNRLLEILTLKVERLREGNHPNFSLMADVVAYVGSYADQHHHPREDVMYEHFRGRDADLDKGFDQCEAEHAKLKQLSHDLAESIDAILHDAVMPMDRFTDQLDEFVSTERQHLDFEERELFPGIRKLAGDTDWQQLEEALPLPEDPLFGEKQAAEYRDLYRALMEDMNRNGAAH</sequence>
<dbReference type="RefSeq" id="WP_091823769.1">
    <property type="nucleotide sequence ID" value="NZ_FNRJ01000002.1"/>
</dbReference>
<organism evidence="2 3">
    <name type="scientific">Marinobacterium iners DSM 11526</name>
    <dbReference type="NCBI Taxonomy" id="1122198"/>
    <lineage>
        <taxon>Bacteria</taxon>
        <taxon>Pseudomonadati</taxon>
        <taxon>Pseudomonadota</taxon>
        <taxon>Gammaproteobacteria</taxon>
        <taxon>Oceanospirillales</taxon>
        <taxon>Oceanospirillaceae</taxon>
        <taxon>Marinobacterium</taxon>
    </lineage>
</organism>
<proteinExistence type="predicted"/>
<evidence type="ECO:0000313" key="2">
    <source>
        <dbReference type="EMBL" id="SEA32500.1"/>
    </source>
</evidence>